<dbReference type="Proteomes" id="UP001500280">
    <property type="component" value="Unassembled WGS sequence"/>
</dbReference>
<comment type="caution">
    <text evidence="1">The sequence shown here is derived from an EMBL/GenBank/DDBJ whole genome shotgun (WGS) entry which is preliminary data.</text>
</comment>
<reference evidence="2" key="1">
    <citation type="journal article" date="2019" name="Int. J. Syst. Evol. Microbiol.">
        <title>The Global Catalogue of Microorganisms (GCM) 10K type strain sequencing project: providing services to taxonomists for standard genome sequencing and annotation.</title>
        <authorList>
            <consortium name="The Broad Institute Genomics Platform"/>
            <consortium name="The Broad Institute Genome Sequencing Center for Infectious Disease"/>
            <person name="Wu L."/>
            <person name="Ma J."/>
        </authorList>
    </citation>
    <scope>NUCLEOTIDE SEQUENCE [LARGE SCALE GENOMIC DNA]</scope>
    <source>
        <strain evidence="2">JCM 14307</strain>
    </source>
</reference>
<dbReference type="InterPro" id="IPR025361">
    <property type="entry name" value="DUF4265"/>
</dbReference>
<protein>
    <recommendedName>
        <fullName evidence="3">DUF4265 domain-containing protein</fullName>
    </recommendedName>
</protein>
<proteinExistence type="predicted"/>
<evidence type="ECO:0008006" key="3">
    <source>
        <dbReference type="Google" id="ProtNLM"/>
    </source>
</evidence>
<sequence>MSDMVIVVHENPVLRNEANYIARIWLAPFGLEGQYEQVWLRRREDGLAEMCCIPFCFYGISLRDVVRVAWQDSTVTEVMQRSGRRVLRALLVQEMTEEQVAKVVVETEALCAAAGLLIEWNGNRHVAIDIPPDIDASSVFAYLGEHEKSGRLYWEWSDVEEFRA</sequence>
<accession>A0ABP4U7C8</accession>
<gene>
    <name evidence="1" type="ORF">GCM10009745_53950</name>
</gene>
<dbReference type="EMBL" id="BAAANF010000017">
    <property type="protein sequence ID" value="GAA1700358.1"/>
    <property type="molecule type" value="Genomic_DNA"/>
</dbReference>
<dbReference type="Pfam" id="PF14085">
    <property type="entry name" value="DUF4265"/>
    <property type="match status" value="1"/>
</dbReference>
<evidence type="ECO:0000313" key="2">
    <source>
        <dbReference type="Proteomes" id="UP001500280"/>
    </source>
</evidence>
<organism evidence="1 2">
    <name type="scientific">Kribbella yunnanensis</name>
    <dbReference type="NCBI Taxonomy" id="190194"/>
    <lineage>
        <taxon>Bacteria</taxon>
        <taxon>Bacillati</taxon>
        <taxon>Actinomycetota</taxon>
        <taxon>Actinomycetes</taxon>
        <taxon>Propionibacteriales</taxon>
        <taxon>Kribbellaceae</taxon>
        <taxon>Kribbella</taxon>
    </lineage>
</organism>
<evidence type="ECO:0000313" key="1">
    <source>
        <dbReference type="EMBL" id="GAA1700358.1"/>
    </source>
</evidence>
<keyword evidence="2" id="KW-1185">Reference proteome</keyword>
<name>A0ABP4U7C8_9ACTN</name>